<dbReference type="InterPro" id="IPR000008">
    <property type="entry name" value="C2_dom"/>
</dbReference>
<dbReference type="GO" id="GO:0005634">
    <property type="term" value="C:nucleus"/>
    <property type="evidence" value="ECO:0007669"/>
    <property type="project" value="UniProtKB-SubCell"/>
</dbReference>
<comment type="subcellular location">
    <subcellularLocation>
        <location evidence="2">Cytoplasm</location>
    </subcellularLocation>
    <subcellularLocation>
        <location evidence="1">Nucleus</location>
    </subcellularLocation>
</comment>
<feature type="domain" description="WW" evidence="7">
    <location>
        <begin position="276"/>
        <end position="308"/>
    </location>
</feature>
<dbReference type="PANTHER" id="PTHR17616">
    <property type="entry name" value="YES-ASSOCIATED PROTEIN YAP1 FAMILY MEMBER"/>
    <property type="match status" value="1"/>
</dbReference>
<gene>
    <name evidence="8" type="ORF">M408DRAFT_294915</name>
</gene>
<dbReference type="InterPro" id="IPR036020">
    <property type="entry name" value="WW_dom_sf"/>
</dbReference>
<evidence type="ECO:0000256" key="4">
    <source>
        <dbReference type="ARBA" id="ARBA00023242"/>
    </source>
</evidence>
<feature type="region of interest" description="Disordered" evidence="5">
    <location>
        <begin position="383"/>
        <end position="418"/>
    </location>
</feature>
<dbReference type="GO" id="GO:0035329">
    <property type="term" value="P:hippo signaling"/>
    <property type="evidence" value="ECO:0007669"/>
    <property type="project" value="TreeGrafter"/>
</dbReference>
<proteinExistence type="predicted"/>
<organism evidence="8 9">
    <name type="scientific">Serendipita vermifera MAFF 305830</name>
    <dbReference type="NCBI Taxonomy" id="933852"/>
    <lineage>
        <taxon>Eukaryota</taxon>
        <taxon>Fungi</taxon>
        <taxon>Dikarya</taxon>
        <taxon>Basidiomycota</taxon>
        <taxon>Agaricomycotina</taxon>
        <taxon>Agaricomycetes</taxon>
        <taxon>Sebacinales</taxon>
        <taxon>Serendipitaceae</taxon>
        <taxon>Serendipita</taxon>
    </lineage>
</organism>
<feature type="compositionally biased region" description="Basic and acidic residues" evidence="5">
    <location>
        <begin position="314"/>
        <end position="323"/>
    </location>
</feature>
<keyword evidence="3" id="KW-0963">Cytoplasm</keyword>
<feature type="domain" description="WW" evidence="7">
    <location>
        <begin position="412"/>
        <end position="436"/>
    </location>
</feature>
<evidence type="ECO:0000256" key="3">
    <source>
        <dbReference type="ARBA" id="ARBA00022490"/>
    </source>
</evidence>
<name>A0A0C2WVL3_SERVB</name>
<dbReference type="GO" id="GO:0045944">
    <property type="term" value="P:positive regulation of transcription by RNA polymerase II"/>
    <property type="evidence" value="ECO:0007669"/>
    <property type="project" value="TreeGrafter"/>
</dbReference>
<dbReference type="AlphaFoldDB" id="A0A0C2WVL3"/>
<dbReference type="Pfam" id="PF00168">
    <property type="entry name" value="C2"/>
    <property type="match status" value="1"/>
</dbReference>
<sequence>MIVIYTSHRPMAIAILRRPVWASERSNDEGYATSNASSSSLGSYHTGLEILPPARDKQKDLRRSRGSLTSTTNSLPLSTAGRKPSDPFLSEPQAEVSLQTTQSHKVKLTVVAVEGLVKGGFFALPDPFAVVTVDSVQTQVTKVIKKTLNPSWDQSFEFTVTESSVIKVQIFDARKFNKKKDLGCVGVIDFDISNVLSLRLGGQETLTFDLKRKYDNIAVKGKIIIRLSTHVSKPLDNQDPFTSSSVNVVKAARTTGTLNPTSLADHDSSNTVDQDGPLPLGWEKQTDHPERIYVDNDNRTTTSNRPLGNQNDNTAERRAKADDLVDQGATSELGVSTARMNNPAKDNVSMTGSNPLSAGQEERPPPEGRCYYVSSISKTTTLVNPRQQQVTPELGLTPNDSSTQARPDSERGPLPSGWEMKLTNTGRVYFVDNNTKVKEILGRREF</sequence>
<reference evidence="8 9" key="1">
    <citation type="submission" date="2014-04" db="EMBL/GenBank/DDBJ databases">
        <authorList>
            <consortium name="DOE Joint Genome Institute"/>
            <person name="Kuo A."/>
            <person name="Zuccaro A."/>
            <person name="Kohler A."/>
            <person name="Nagy L.G."/>
            <person name="Floudas D."/>
            <person name="Copeland A."/>
            <person name="Barry K.W."/>
            <person name="Cichocki N."/>
            <person name="Veneault-Fourrey C."/>
            <person name="LaButti K."/>
            <person name="Lindquist E.A."/>
            <person name="Lipzen A."/>
            <person name="Lundell T."/>
            <person name="Morin E."/>
            <person name="Murat C."/>
            <person name="Sun H."/>
            <person name="Tunlid A."/>
            <person name="Henrissat B."/>
            <person name="Grigoriev I.V."/>
            <person name="Hibbett D.S."/>
            <person name="Martin F."/>
            <person name="Nordberg H.P."/>
            <person name="Cantor M.N."/>
            <person name="Hua S.X."/>
        </authorList>
    </citation>
    <scope>NUCLEOTIDE SEQUENCE [LARGE SCALE GENOMIC DNA]</scope>
    <source>
        <strain evidence="8 9">MAFF 305830</strain>
    </source>
</reference>
<dbReference type="HOGENOM" id="CLU_614184_0_0_1"/>
<feature type="compositionally biased region" description="Polar residues" evidence="5">
    <location>
        <begin position="299"/>
        <end position="313"/>
    </location>
</feature>
<dbReference type="PROSITE" id="PS50020">
    <property type="entry name" value="WW_DOMAIN_2"/>
    <property type="match status" value="2"/>
</dbReference>
<feature type="region of interest" description="Disordered" evidence="5">
    <location>
        <begin position="52"/>
        <end position="94"/>
    </location>
</feature>
<feature type="region of interest" description="Disordered" evidence="5">
    <location>
        <begin position="258"/>
        <end position="369"/>
    </location>
</feature>
<feature type="domain" description="C2" evidence="6">
    <location>
        <begin position="83"/>
        <end position="208"/>
    </location>
</feature>
<dbReference type="SUPFAM" id="SSF51045">
    <property type="entry name" value="WW domain"/>
    <property type="match status" value="1"/>
</dbReference>
<keyword evidence="4" id="KW-0539">Nucleus</keyword>
<dbReference type="OrthoDB" id="8068875at2759"/>
<dbReference type="EMBL" id="KN824285">
    <property type="protein sequence ID" value="KIM30188.1"/>
    <property type="molecule type" value="Genomic_DNA"/>
</dbReference>
<evidence type="ECO:0000313" key="8">
    <source>
        <dbReference type="EMBL" id="KIM30188.1"/>
    </source>
</evidence>
<feature type="compositionally biased region" description="Low complexity" evidence="5">
    <location>
        <begin position="67"/>
        <end position="79"/>
    </location>
</feature>
<evidence type="ECO:0000256" key="5">
    <source>
        <dbReference type="SAM" id="MobiDB-lite"/>
    </source>
</evidence>
<dbReference type="CDD" id="cd00201">
    <property type="entry name" value="WW"/>
    <property type="match status" value="1"/>
</dbReference>
<evidence type="ECO:0000259" key="7">
    <source>
        <dbReference type="PROSITE" id="PS50020"/>
    </source>
</evidence>
<dbReference type="GO" id="GO:0003713">
    <property type="term" value="F:transcription coactivator activity"/>
    <property type="evidence" value="ECO:0007669"/>
    <property type="project" value="TreeGrafter"/>
</dbReference>
<dbReference type="PROSITE" id="PS50004">
    <property type="entry name" value="C2"/>
    <property type="match status" value="1"/>
</dbReference>
<dbReference type="InterPro" id="IPR001202">
    <property type="entry name" value="WW_dom"/>
</dbReference>
<evidence type="ECO:0000256" key="1">
    <source>
        <dbReference type="ARBA" id="ARBA00004123"/>
    </source>
</evidence>
<dbReference type="InterPro" id="IPR035892">
    <property type="entry name" value="C2_domain_sf"/>
</dbReference>
<evidence type="ECO:0000259" key="6">
    <source>
        <dbReference type="PROSITE" id="PS50004"/>
    </source>
</evidence>
<evidence type="ECO:0008006" key="10">
    <source>
        <dbReference type="Google" id="ProtNLM"/>
    </source>
</evidence>
<dbReference type="SUPFAM" id="SSF49562">
    <property type="entry name" value="C2 domain (Calcium/lipid-binding domain, CaLB)"/>
    <property type="match status" value="1"/>
</dbReference>
<dbReference type="GO" id="GO:0005737">
    <property type="term" value="C:cytoplasm"/>
    <property type="evidence" value="ECO:0007669"/>
    <property type="project" value="UniProtKB-SubCell"/>
</dbReference>
<dbReference type="STRING" id="933852.A0A0C2WVL3"/>
<dbReference type="Proteomes" id="UP000054097">
    <property type="component" value="Unassembled WGS sequence"/>
</dbReference>
<evidence type="ECO:0000313" key="9">
    <source>
        <dbReference type="Proteomes" id="UP000054097"/>
    </source>
</evidence>
<accession>A0A0C2WVL3</accession>
<reference evidence="9" key="2">
    <citation type="submission" date="2015-01" db="EMBL/GenBank/DDBJ databases">
        <title>Evolutionary Origins and Diversification of the Mycorrhizal Mutualists.</title>
        <authorList>
            <consortium name="DOE Joint Genome Institute"/>
            <consortium name="Mycorrhizal Genomics Consortium"/>
            <person name="Kohler A."/>
            <person name="Kuo A."/>
            <person name="Nagy L.G."/>
            <person name="Floudas D."/>
            <person name="Copeland A."/>
            <person name="Barry K.W."/>
            <person name="Cichocki N."/>
            <person name="Veneault-Fourrey C."/>
            <person name="LaButti K."/>
            <person name="Lindquist E.A."/>
            <person name="Lipzen A."/>
            <person name="Lundell T."/>
            <person name="Morin E."/>
            <person name="Murat C."/>
            <person name="Riley R."/>
            <person name="Ohm R."/>
            <person name="Sun H."/>
            <person name="Tunlid A."/>
            <person name="Henrissat B."/>
            <person name="Grigoriev I.V."/>
            <person name="Hibbett D.S."/>
            <person name="Martin F."/>
        </authorList>
    </citation>
    <scope>NUCLEOTIDE SEQUENCE [LARGE SCALE GENOMIC DNA]</scope>
    <source>
        <strain evidence="9">MAFF 305830</strain>
    </source>
</reference>
<dbReference type="Gene3D" id="2.60.40.150">
    <property type="entry name" value="C2 domain"/>
    <property type="match status" value="1"/>
</dbReference>
<dbReference type="Gene3D" id="2.20.70.10">
    <property type="match status" value="3"/>
</dbReference>
<dbReference type="SMART" id="SM00239">
    <property type="entry name" value="C2"/>
    <property type="match status" value="1"/>
</dbReference>
<dbReference type="SMART" id="SM00456">
    <property type="entry name" value="WW"/>
    <property type="match status" value="3"/>
</dbReference>
<feature type="compositionally biased region" description="Polar residues" evidence="5">
    <location>
        <begin position="328"/>
        <end position="340"/>
    </location>
</feature>
<feature type="compositionally biased region" description="Basic and acidic residues" evidence="5">
    <location>
        <begin position="284"/>
        <end position="298"/>
    </location>
</feature>
<protein>
    <recommendedName>
        <fullName evidence="10">C2 domain-containing protein</fullName>
    </recommendedName>
</protein>
<dbReference type="Pfam" id="PF00397">
    <property type="entry name" value="WW"/>
    <property type="match status" value="1"/>
</dbReference>
<keyword evidence="9" id="KW-1185">Reference proteome</keyword>
<dbReference type="PANTHER" id="PTHR17616:SF8">
    <property type="entry name" value="TRANSCRIPTIONAL COACTIVATOR YORKIE"/>
    <property type="match status" value="1"/>
</dbReference>
<evidence type="ECO:0000256" key="2">
    <source>
        <dbReference type="ARBA" id="ARBA00004496"/>
    </source>
</evidence>
<feature type="compositionally biased region" description="Polar residues" evidence="5">
    <location>
        <begin position="348"/>
        <end position="357"/>
    </location>
</feature>
<dbReference type="InterPro" id="IPR051583">
    <property type="entry name" value="YAP1"/>
</dbReference>
<feature type="compositionally biased region" description="Basic and acidic residues" evidence="5">
    <location>
        <begin position="54"/>
        <end position="63"/>
    </location>
</feature>